<evidence type="ECO:0000313" key="5">
    <source>
        <dbReference type="Proteomes" id="UP000076079"/>
    </source>
</evidence>
<dbReference type="EMBL" id="CP015136">
    <property type="protein sequence ID" value="AMY07568.1"/>
    <property type="molecule type" value="Genomic_DNA"/>
</dbReference>
<evidence type="ECO:0000256" key="2">
    <source>
        <dbReference type="SAM" id="SignalP"/>
    </source>
</evidence>
<keyword evidence="5" id="KW-1185">Reference proteome</keyword>
<sequence precursor="true">MRLQRALPIVCCAGLPLLAGCVVHVDSGGFSSRNEMHFKVTGRPVVDLTTFDGAIEVRSWDKPEVLVRVEARASSKPLLDSIDVAGSSKDSHVVVTASVKETSGWEVSSGGMSRSVRLVATVPVDSEVRLRSGDGSVRVERVHGVIDARTEDGRIVMREVGGDIVADSGDGSVQMEDVDGHCTVSTRDGSVLVSGRLRGGLKASSGDGSVTVRAAAGSSITGDWNIETGDGGVMLALPDELDAKLDAHTSDGRIALHGFTDMPIERQGEGRRLQAVLGSGVGNLRIRTGDGTITLKRSYIPVPPAPPAPPTAPAAPSAPEAPGH</sequence>
<protein>
    <recommendedName>
        <fullName evidence="3">DUF4097 domain-containing protein</fullName>
    </recommendedName>
</protein>
<dbReference type="STRING" id="1855912.LuPra_00741"/>
<dbReference type="KEGG" id="abac:LuPra_00741"/>
<accession>A0A143PHL0</accession>
<keyword evidence="2" id="KW-0732">Signal</keyword>
<dbReference type="Proteomes" id="UP000076079">
    <property type="component" value="Chromosome"/>
</dbReference>
<feature type="compositionally biased region" description="Low complexity" evidence="1">
    <location>
        <begin position="314"/>
        <end position="324"/>
    </location>
</feature>
<evidence type="ECO:0000259" key="3">
    <source>
        <dbReference type="Pfam" id="PF13349"/>
    </source>
</evidence>
<feature type="signal peptide" evidence="2">
    <location>
        <begin position="1"/>
        <end position="19"/>
    </location>
</feature>
<reference evidence="5" key="2">
    <citation type="submission" date="2016-04" db="EMBL/GenBank/DDBJ databases">
        <title>First Complete Genome Sequence of a Subdivision 6 Acidobacterium.</title>
        <authorList>
            <person name="Huang S."/>
            <person name="Vieira S."/>
            <person name="Bunk B."/>
            <person name="Riedel T."/>
            <person name="Sproeer C."/>
            <person name="Overmann J."/>
        </authorList>
    </citation>
    <scope>NUCLEOTIDE SEQUENCE [LARGE SCALE GENOMIC DNA]</scope>
    <source>
        <strain evidence="5">DSM 100886 HEG_-6_39</strain>
    </source>
</reference>
<feature type="chain" id="PRO_5007511344" description="DUF4097 domain-containing protein" evidence="2">
    <location>
        <begin position="20"/>
        <end position="324"/>
    </location>
</feature>
<dbReference type="InterPro" id="IPR025164">
    <property type="entry name" value="Toastrack_DUF4097"/>
</dbReference>
<gene>
    <name evidence="4" type="ORF">LuPra_00741</name>
</gene>
<feature type="region of interest" description="Disordered" evidence="1">
    <location>
        <begin position="301"/>
        <end position="324"/>
    </location>
</feature>
<dbReference type="RefSeq" id="WP_110169508.1">
    <property type="nucleotide sequence ID" value="NZ_CP015136.1"/>
</dbReference>
<reference evidence="4 5" key="1">
    <citation type="journal article" date="2016" name="Genome Announc.">
        <title>First Complete Genome Sequence of a Subdivision 6 Acidobacterium Strain.</title>
        <authorList>
            <person name="Huang S."/>
            <person name="Vieira S."/>
            <person name="Bunk B."/>
            <person name="Riedel T."/>
            <person name="Sproer C."/>
            <person name="Overmann J."/>
        </authorList>
    </citation>
    <scope>NUCLEOTIDE SEQUENCE [LARGE SCALE GENOMIC DNA]</scope>
    <source>
        <strain evidence="5">DSM 100886 HEG_-6_39</strain>
    </source>
</reference>
<name>A0A143PHL0_LUTPR</name>
<feature type="compositionally biased region" description="Pro residues" evidence="1">
    <location>
        <begin position="301"/>
        <end position="313"/>
    </location>
</feature>
<evidence type="ECO:0000313" key="4">
    <source>
        <dbReference type="EMBL" id="AMY07568.1"/>
    </source>
</evidence>
<dbReference type="PROSITE" id="PS51257">
    <property type="entry name" value="PROKAR_LIPOPROTEIN"/>
    <property type="match status" value="1"/>
</dbReference>
<organism evidence="4 5">
    <name type="scientific">Luteitalea pratensis</name>
    <dbReference type="NCBI Taxonomy" id="1855912"/>
    <lineage>
        <taxon>Bacteria</taxon>
        <taxon>Pseudomonadati</taxon>
        <taxon>Acidobacteriota</taxon>
        <taxon>Vicinamibacteria</taxon>
        <taxon>Vicinamibacterales</taxon>
        <taxon>Vicinamibacteraceae</taxon>
        <taxon>Luteitalea</taxon>
    </lineage>
</organism>
<evidence type="ECO:0000256" key="1">
    <source>
        <dbReference type="SAM" id="MobiDB-lite"/>
    </source>
</evidence>
<dbReference type="OrthoDB" id="128240at2"/>
<proteinExistence type="predicted"/>
<dbReference type="AlphaFoldDB" id="A0A143PHL0"/>
<dbReference type="Pfam" id="PF13349">
    <property type="entry name" value="DUF4097"/>
    <property type="match status" value="1"/>
</dbReference>
<feature type="domain" description="DUF4097" evidence="3">
    <location>
        <begin position="184"/>
        <end position="295"/>
    </location>
</feature>